<dbReference type="GeneID" id="98916115"/>
<organism evidence="3 4">
    <name type="scientific">Longibaculum muris</name>
    <dbReference type="NCBI Taxonomy" id="1796628"/>
    <lineage>
        <taxon>Bacteria</taxon>
        <taxon>Bacillati</taxon>
        <taxon>Bacillota</taxon>
        <taxon>Erysipelotrichia</taxon>
        <taxon>Erysipelotrichales</taxon>
        <taxon>Coprobacillaceae</taxon>
        <taxon>Longibaculum</taxon>
    </lineage>
</organism>
<evidence type="ECO:0000313" key="3">
    <source>
        <dbReference type="EMBL" id="TCV95035.1"/>
    </source>
</evidence>
<gene>
    <name evidence="3" type="ORF">EDD60_11922</name>
</gene>
<proteinExistence type="predicted"/>
<dbReference type="NCBIfam" id="TIGR03064">
    <property type="entry name" value="sortase_srtB"/>
    <property type="match status" value="1"/>
</dbReference>
<dbReference type="CDD" id="cd05826">
    <property type="entry name" value="Sortase_B"/>
    <property type="match status" value="1"/>
</dbReference>
<dbReference type="RefSeq" id="WP_066445062.1">
    <property type="nucleotide sequence ID" value="NZ_JANKBF010000017.1"/>
</dbReference>
<dbReference type="EMBL" id="SMCQ01000019">
    <property type="protein sequence ID" value="TCV95035.1"/>
    <property type="molecule type" value="Genomic_DNA"/>
</dbReference>
<sequence length="238" mass="27746">MKDKIRKVILVICVCVFAYSAFQLGKIFYEYYSIEKESENLIDEYVVEKEENPIQRAVNFKALQATNPDVIGWLYIPDTKIDEPILKGKTNDTYLYTDIYKKKNKAGSVFIDEINKKDFSDDNTIIYGHNMKNGSRFHDLRYFVKEDYYKKHSTIYIYLPDGSVNVYDAVASAVIKSTSSMYQKGIDYPKYVKEIQKIASVQSPISEKQKPFIMLSTCYNGTDNRYIVYGQFKENIKQ</sequence>
<feature type="active site" description="Acyl-thioester intermediate" evidence="2">
    <location>
        <position position="218"/>
    </location>
</feature>
<reference evidence="3 4" key="1">
    <citation type="submission" date="2019-03" db="EMBL/GenBank/DDBJ databases">
        <title>Genomic Encyclopedia of Type Strains, Phase IV (KMG-IV): sequencing the most valuable type-strain genomes for metagenomic binning, comparative biology and taxonomic classification.</title>
        <authorList>
            <person name="Goeker M."/>
        </authorList>
    </citation>
    <scope>NUCLEOTIDE SEQUENCE [LARGE SCALE GENOMIC DNA]</scope>
    <source>
        <strain evidence="3 4">DSM 29487</strain>
    </source>
</reference>
<keyword evidence="1" id="KW-0378">Hydrolase</keyword>
<evidence type="ECO:0000256" key="2">
    <source>
        <dbReference type="PIRSR" id="PIRSR605754-1"/>
    </source>
</evidence>
<dbReference type="SUPFAM" id="SSF63817">
    <property type="entry name" value="Sortase"/>
    <property type="match status" value="1"/>
</dbReference>
<dbReference type="AlphaFoldDB" id="A0A4R3YQ49"/>
<accession>A0A4R3YQ49</accession>
<dbReference type="InterPro" id="IPR023365">
    <property type="entry name" value="Sortase_dom-sf"/>
</dbReference>
<dbReference type="Proteomes" id="UP000295515">
    <property type="component" value="Unassembled WGS sequence"/>
</dbReference>
<dbReference type="InterPro" id="IPR005754">
    <property type="entry name" value="Sortase"/>
</dbReference>
<dbReference type="InterPro" id="IPR009835">
    <property type="entry name" value="SrtB"/>
</dbReference>
<feature type="active site" description="Proton donor/acceptor" evidence="2">
    <location>
        <position position="129"/>
    </location>
</feature>
<comment type="caution">
    <text evidence="3">The sequence shown here is derived from an EMBL/GenBank/DDBJ whole genome shotgun (WGS) entry which is preliminary data.</text>
</comment>
<name>A0A4R3YQ49_9FIRM</name>
<dbReference type="Gene3D" id="2.40.260.10">
    <property type="entry name" value="Sortase"/>
    <property type="match status" value="1"/>
</dbReference>
<protein>
    <submittedName>
        <fullName evidence="3">Sortase B</fullName>
    </submittedName>
</protein>
<dbReference type="GO" id="GO:0016787">
    <property type="term" value="F:hydrolase activity"/>
    <property type="evidence" value="ECO:0007669"/>
    <property type="project" value="UniProtKB-KW"/>
</dbReference>
<keyword evidence="4" id="KW-1185">Reference proteome</keyword>
<dbReference type="Pfam" id="PF04203">
    <property type="entry name" value="Sortase"/>
    <property type="match status" value="1"/>
</dbReference>
<evidence type="ECO:0000313" key="4">
    <source>
        <dbReference type="Proteomes" id="UP000295515"/>
    </source>
</evidence>
<evidence type="ECO:0000256" key="1">
    <source>
        <dbReference type="ARBA" id="ARBA00022801"/>
    </source>
</evidence>